<dbReference type="InterPro" id="IPR047140">
    <property type="entry name" value="LabA"/>
</dbReference>
<evidence type="ECO:0000313" key="3">
    <source>
        <dbReference type="Proteomes" id="UP000178248"/>
    </source>
</evidence>
<organism evidence="2 3">
    <name type="scientific">Candidatus Komeilibacteria bacterium RIFCSPLOWO2_01_FULL_52_15</name>
    <dbReference type="NCBI Taxonomy" id="1798551"/>
    <lineage>
        <taxon>Bacteria</taxon>
        <taxon>Candidatus Komeiliibacteriota</taxon>
    </lineage>
</organism>
<dbReference type="InterPro" id="IPR021139">
    <property type="entry name" value="NYN"/>
</dbReference>
<dbReference type="PANTHER" id="PTHR35458">
    <property type="entry name" value="SLR0755 PROTEIN"/>
    <property type="match status" value="1"/>
</dbReference>
<dbReference type="Pfam" id="PF01936">
    <property type="entry name" value="NYN"/>
    <property type="match status" value="1"/>
</dbReference>
<protein>
    <recommendedName>
        <fullName evidence="1">NYN domain-containing protein</fullName>
    </recommendedName>
</protein>
<dbReference type="Gene3D" id="3.40.50.1010">
    <property type="entry name" value="5'-nuclease"/>
    <property type="match status" value="1"/>
</dbReference>
<evidence type="ECO:0000313" key="2">
    <source>
        <dbReference type="EMBL" id="OGY90325.1"/>
    </source>
</evidence>
<dbReference type="Proteomes" id="UP000178248">
    <property type="component" value="Unassembled WGS sequence"/>
</dbReference>
<sequence>MINILFVDSQNFIKKLKEVFVAEGVQMPDLSLYDFDGLFNKALQGIVLNRRIFYSGKLLMDEENRKKSYELIQRQRIMKNKLEEVGFEFLISGRVRPHLETDFNGRMVKIFKEKGVDVRMAVDMVSLACDGNLKTAVIASSDSDLQPAVKELKNRGVELIYLGFEISPNKGLTFTTDRTILIRNAEVIEFFAKTLI</sequence>
<feature type="domain" description="NYN" evidence="1">
    <location>
        <begin position="5"/>
        <end position="173"/>
    </location>
</feature>
<evidence type="ECO:0000259" key="1">
    <source>
        <dbReference type="Pfam" id="PF01936"/>
    </source>
</evidence>
<dbReference type="STRING" id="1798551.A3B30_00500"/>
<dbReference type="GO" id="GO:0004540">
    <property type="term" value="F:RNA nuclease activity"/>
    <property type="evidence" value="ECO:0007669"/>
    <property type="project" value="InterPro"/>
</dbReference>
<dbReference type="PANTHER" id="PTHR35458:SF8">
    <property type="entry name" value="SLR0650 PROTEIN"/>
    <property type="match status" value="1"/>
</dbReference>
<dbReference type="EMBL" id="MHKM01000048">
    <property type="protein sequence ID" value="OGY90325.1"/>
    <property type="molecule type" value="Genomic_DNA"/>
</dbReference>
<name>A0A1G2BME4_9BACT</name>
<reference evidence="2 3" key="1">
    <citation type="journal article" date="2016" name="Nat. Commun.">
        <title>Thousands of microbial genomes shed light on interconnected biogeochemical processes in an aquifer system.</title>
        <authorList>
            <person name="Anantharaman K."/>
            <person name="Brown C.T."/>
            <person name="Hug L.A."/>
            <person name="Sharon I."/>
            <person name="Castelle C.J."/>
            <person name="Probst A.J."/>
            <person name="Thomas B.C."/>
            <person name="Singh A."/>
            <person name="Wilkins M.J."/>
            <person name="Karaoz U."/>
            <person name="Brodie E.L."/>
            <person name="Williams K.H."/>
            <person name="Hubbard S.S."/>
            <person name="Banfield J.F."/>
        </authorList>
    </citation>
    <scope>NUCLEOTIDE SEQUENCE [LARGE SCALE GENOMIC DNA]</scope>
</reference>
<gene>
    <name evidence="2" type="ORF">A3B30_00500</name>
</gene>
<accession>A0A1G2BME4</accession>
<comment type="caution">
    <text evidence="2">The sequence shown here is derived from an EMBL/GenBank/DDBJ whole genome shotgun (WGS) entry which is preliminary data.</text>
</comment>
<dbReference type="AlphaFoldDB" id="A0A1G2BME4"/>
<proteinExistence type="predicted"/>